<protein>
    <submittedName>
        <fullName evidence="2">Uncharacterized protein</fullName>
    </submittedName>
</protein>
<feature type="region of interest" description="Disordered" evidence="1">
    <location>
        <begin position="17"/>
        <end position="85"/>
    </location>
</feature>
<dbReference type="EMBL" id="BQKY01000003">
    <property type="protein sequence ID" value="GJN88557.1"/>
    <property type="molecule type" value="Genomic_DNA"/>
</dbReference>
<proteinExistence type="predicted"/>
<dbReference type="AlphaFoldDB" id="A0AAV5GGT4"/>
<organism evidence="2 3">
    <name type="scientific">Rhodotorula paludigena</name>
    <dbReference type="NCBI Taxonomy" id="86838"/>
    <lineage>
        <taxon>Eukaryota</taxon>
        <taxon>Fungi</taxon>
        <taxon>Dikarya</taxon>
        <taxon>Basidiomycota</taxon>
        <taxon>Pucciniomycotina</taxon>
        <taxon>Microbotryomycetes</taxon>
        <taxon>Sporidiobolales</taxon>
        <taxon>Sporidiobolaceae</taxon>
        <taxon>Rhodotorula</taxon>
    </lineage>
</organism>
<name>A0AAV5GGT4_9BASI</name>
<accession>A0AAV5GGT4</accession>
<evidence type="ECO:0000313" key="2">
    <source>
        <dbReference type="EMBL" id="GJN88557.1"/>
    </source>
</evidence>
<keyword evidence="3" id="KW-1185">Reference proteome</keyword>
<gene>
    <name evidence="2" type="ORF">Rhopal_001523-T1</name>
</gene>
<dbReference type="Proteomes" id="UP001342314">
    <property type="component" value="Unassembled WGS sequence"/>
</dbReference>
<evidence type="ECO:0000256" key="1">
    <source>
        <dbReference type="SAM" id="MobiDB-lite"/>
    </source>
</evidence>
<comment type="caution">
    <text evidence="2">The sequence shown here is derived from an EMBL/GenBank/DDBJ whole genome shotgun (WGS) entry which is preliminary data.</text>
</comment>
<reference evidence="2 3" key="1">
    <citation type="submission" date="2021-12" db="EMBL/GenBank/DDBJ databases">
        <title>High titer production of polyol ester of fatty acids by Rhodotorula paludigena BS15 towards product separation-free biomass refinery.</title>
        <authorList>
            <person name="Mano J."/>
            <person name="Ono H."/>
            <person name="Tanaka T."/>
            <person name="Naito K."/>
            <person name="Sushida H."/>
            <person name="Ike M."/>
            <person name="Tokuyasu K."/>
            <person name="Kitaoka M."/>
        </authorList>
    </citation>
    <scope>NUCLEOTIDE SEQUENCE [LARGE SCALE GENOMIC DNA]</scope>
    <source>
        <strain evidence="2 3">BS15</strain>
    </source>
</reference>
<sequence length="356" mass="40315">MAGRPSPRLLAHLLRPLSRAHQSGSRRLDRSRVPAQGRLARYRFRPSSSSAQLGERYTSRYSSASRPATPPPSRPPSGSSATFRPVPPQYAFIDPSIPPAPLDSTRHPEGSQLLRSNLFVARGKPRLATAYWEQGAAYRMHQALEAHVGEVRERYYRMRGAGSGAFEDWRATVSREVRGLCELALAILRLMRSTIEGFEVNSSIATRLVRLSWANAQEWRAICDDQVKIAVSPLVYAQHNTSVVMEYAKLGLERVQAWTLEVDSPLSLHLRKAAHERGDRAAWQQLQWREIAYRQGVDGCKAVRVQLAKMVARFLDSVRSRSGISSYDYVAYFERLQELQPDDLRLQPRKELLPRS</sequence>
<evidence type="ECO:0000313" key="3">
    <source>
        <dbReference type="Proteomes" id="UP001342314"/>
    </source>
</evidence>